<organism evidence="1 2">
    <name type="scientific">Runella slithyformis (strain ATCC 29530 / DSM 19594 / LMG 11500 / NCIMB 11436 / LSU 4)</name>
    <dbReference type="NCBI Taxonomy" id="761193"/>
    <lineage>
        <taxon>Bacteria</taxon>
        <taxon>Pseudomonadati</taxon>
        <taxon>Bacteroidota</taxon>
        <taxon>Cytophagia</taxon>
        <taxon>Cytophagales</taxon>
        <taxon>Spirosomataceae</taxon>
        <taxon>Runella</taxon>
    </lineage>
</organism>
<dbReference type="EMBL" id="CP002859">
    <property type="protein sequence ID" value="AEI48659.1"/>
    <property type="molecule type" value="Genomic_DNA"/>
</dbReference>
<keyword evidence="2" id="KW-1185">Reference proteome</keyword>
<dbReference type="Proteomes" id="UP000000493">
    <property type="component" value="Chromosome"/>
</dbReference>
<gene>
    <name evidence="1" type="ordered locus">Runsl_2247</name>
</gene>
<evidence type="ECO:0000313" key="2">
    <source>
        <dbReference type="Proteomes" id="UP000000493"/>
    </source>
</evidence>
<dbReference type="KEGG" id="rsi:Runsl_2247"/>
<accession>A0A7U4E5Z2</accession>
<proteinExistence type="predicted"/>
<name>A0A7U4E5Z2_RUNSL</name>
<evidence type="ECO:0000313" key="1">
    <source>
        <dbReference type="EMBL" id="AEI48659.1"/>
    </source>
</evidence>
<sequence>MIFFELPVKKAYLHLLKTEYAPTGRIFGQNQ</sequence>
<reference evidence="2" key="1">
    <citation type="submission" date="2011-06" db="EMBL/GenBank/DDBJ databases">
        <title>The complete genome of chromosome of Runella slithyformis DSM 19594.</title>
        <authorList>
            <consortium name="US DOE Joint Genome Institute (JGI-PGF)"/>
            <person name="Lucas S."/>
            <person name="Han J."/>
            <person name="Lapidus A."/>
            <person name="Bruce D."/>
            <person name="Goodwin L."/>
            <person name="Pitluck S."/>
            <person name="Peters L."/>
            <person name="Kyrpides N."/>
            <person name="Mavromatis K."/>
            <person name="Ivanova N."/>
            <person name="Ovchinnikova G."/>
            <person name="Zhang X."/>
            <person name="Misra M."/>
            <person name="Detter J.C."/>
            <person name="Tapia R."/>
            <person name="Han C."/>
            <person name="Land M."/>
            <person name="Hauser L."/>
            <person name="Markowitz V."/>
            <person name="Cheng J.-F."/>
            <person name="Hugenholtz P."/>
            <person name="Woyke T."/>
            <person name="Wu D."/>
            <person name="Tindall B."/>
            <person name="Faehrich R."/>
            <person name="Brambilla E."/>
            <person name="Klenk H.-P."/>
            <person name="Eisen J.A."/>
        </authorList>
    </citation>
    <scope>NUCLEOTIDE SEQUENCE [LARGE SCALE GENOMIC DNA]</scope>
    <source>
        <strain evidence="2">ATCC 29530 / DSM 19594 / LMG 11500 / NCIMB 11436 / LSU 4</strain>
    </source>
</reference>
<dbReference type="AlphaFoldDB" id="A0A7U4E5Z2"/>
<reference evidence="1 2" key="2">
    <citation type="journal article" date="2012" name="Stand. Genomic Sci.">
        <title>Complete genome sequence of the aquatic bacterium Runella slithyformis type strain (LSU 4(T)).</title>
        <authorList>
            <person name="Copeland A."/>
            <person name="Zhang X."/>
            <person name="Misra M."/>
            <person name="Lapidus A."/>
            <person name="Nolan M."/>
            <person name="Lucas S."/>
            <person name="Deshpande S."/>
            <person name="Cheng J.F."/>
            <person name="Tapia R."/>
            <person name="Goodwin L.A."/>
            <person name="Pitluck S."/>
            <person name="Liolios K."/>
            <person name="Pagani I."/>
            <person name="Ivanova N."/>
            <person name="Mikhailova N."/>
            <person name="Pati A."/>
            <person name="Chen A."/>
            <person name="Palaniappan K."/>
            <person name="Land M."/>
            <person name="Hauser L."/>
            <person name="Pan C."/>
            <person name="Jeffries C.D."/>
            <person name="Detter J.C."/>
            <person name="Brambilla E.M."/>
            <person name="Rohde M."/>
            <person name="Djao O.D."/>
            <person name="Goker M."/>
            <person name="Sikorski J."/>
            <person name="Tindall B.J."/>
            <person name="Woyke T."/>
            <person name="Bristow J."/>
            <person name="Eisen J.A."/>
            <person name="Markowitz V."/>
            <person name="Hugenholtz P."/>
            <person name="Kyrpides N.C."/>
            <person name="Klenk H.P."/>
            <person name="Mavromatis K."/>
        </authorList>
    </citation>
    <scope>NUCLEOTIDE SEQUENCE [LARGE SCALE GENOMIC DNA]</scope>
    <source>
        <strain evidence="2">ATCC 29530 / DSM 19594 / LMG 11500 / NCIMB 11436 / LSU 4</strain>
    </source>
</reference>
<protein>
    <submittedName>
        <fullName evidence="1">Uncharacterized protein</fullName>
    </submittedName>
</protein>